<evidence type="ECO:0008006" key="6">
    <source>
        <dbReference type="Google" id="ProtNLM"/>
    </source>
</evidence>
<dbReference type="PROSITE" id="PS51450">
    <property type="entry name" value="LRR"/>
    <property type="match status" value="4"/>
</dbReference>
<evidence type="ECO:0000313" key="5">
    <source>
        <dbReference type="Proteomes" id="UP000325577"/>
    </source>
</evidence>
<protein>
    <recommendedName>
        <fullName evidence="6">U2A'/phosphoprotein 32 family A C-terminal domain-containing protein</fullName>
    </recommendedName>
</protein>
<feature type="region of interest" description="Disordered" evidence="3">
    <location>
        <begin position="465"/>
        <end position="497"/>
    </location>
</feature>
<feature type="region of interest" description="Disordered" evidence="3">
    <location>
        <begin position="354"/>
        <end position="412"/>
    </location>
</feature>
<evidence type="ECO:0000256" key="1">
    <source>
        <dbReference type="ARBA" id="ARBA00022614"/>
    </source>
</evidence>
<dbReference type="Pfam" id="PF13855">
    <property type="entry name" value="LRR_8"/>
    <property type="match status" value="1"/>
</dbReference>
<feature type="compositionally biased region" description="Polar residues" evidence="3">
    <location>
        <begin position="298"/>
        <end position="307"/>
    </location>
</feature>
<evidence type="ECO:0000256" key="2">
    <source>
        <dbReference type="ARBA" id="ARBA00022737"/>
    </source>
</evidence>
<dbReference type="OrthoDB" id="1517790at2759"/>
<dbReference type="InterPro" id="IPR032675">
    <property type="entry name" value="LRR_dom_sf"/>
</dbReference>
<gene>
    <name evidence="4" type="ORF">F0562_022307</name>
</gene>
<accession>A0A5J5BMB4</accession>
<sequence>MTVLNSEQILRDKKTRDPDTVTALALTHKALSDVSCLSDFKNLERLDLSFNNLSSLEGLKSCVNLKWLSVVQNKLQSLKGIEGLTKLTLRSMDEIRSLGSLRALILNDNEIVLIPRLDLLKELNTLVLSRNPIREIGYSLVKVKSITKLSLSNCQLQSIDSSLKVCIELKELRLAHNDIKTLPAELARNSKVQNLDLGNNLITNWSDLKVLSSLVNLKNLNLQGNPIAEKDKLAKKVKKLVPNLQIFNARPMDKIMKNEKGDTVDDSSLNFANKLGVEKEEQIDHSMRNKNSKHYEMNQSKDGQLNNARGLDTEKKLKHKKQKTMELKEKDSVHQENSTITAKELKKKLNVRQNEVNAMDDEETPFTGTDLGKELKRKKQKTNEISKDKASDSKENTTITEKKLKGKSKKGEQNKVNVIDDGETPFLELFTAENAEYNGEKEIDDKVIQDVNMNYGLVTFPDKRKKIKSQGKGHPALELLSSPAEVGLGGPSTWNDV</sequence>
<dbReference type="GO" id="GO:0051707">
    <property type="term" value="P:response to other organism"/>
    <property type="evidence" value="ECO:0007669"/>
    <property type="project" value="UniProtKB-ARBA"/>
</dbReference>
<feature type="region of interest" description="Disordered" evidence="3">
    <location>
        <begin position="298"/>
        <end position="341"/>
    </location>
</feature>
<dbReference type="SMART" id="SM00365">
    <property type="entry name" value="LRR_SD22"/>
    <property type="match status" value="4"/>
</dbReference>
<reference evidence="4 5" key="1">
    <citation type="submission" date="2019-09" db="EMBL/GenBank/DDBJ databases">
        <title>A chromosome-level genome assembly of the Chinese tupelo Nyssa sinensis.</title>
        <authorList>
            <person name="Yang X."/>
            <person name="Kang M."/>
            <person name="Yang Y."/>
            <person name="Xiong H."/>
            <person name="Wang M."/>
            <person name="Zhang Z."/>
            <person name="Wang Z."/>
            <person name="Wu H."/>
            <person name="Ma T."/>
            <person name="Liu J."/>
            <person name="Xi Z."/>
        </authorList>
    </citation>
    <scope>NUCLEOTIDE SEQUENCE [LARGE SCALE GENOMIC DNA]</scope>
    <source>
        <strain evidence="4">J267</strain>
        <tissue evidence="4">Leaf</tissue>
    </source>
</reference>
<dbReference type="AlphaFoldDB" id="A0A5J5BMB4"/>
<dbReference type="Pfam" id="PF00560">
    <property type="entry name" value="LRR_1"/>
    <property type="match status" value="1"/>
</dbReference>
<dbReference type="SUPFAM" id="SSF52058">
    <property type="entry name" value="L domain-like"/>
    <property type="match status" value="1"/>
</dbReference>
<dbReference type="InterPro" id="IPR050836">
    <property type="entry name" value="SDS22/Internalin_LRR"/>
</dbReference>
<keyword evidence="5" id="KW-1185">Reference proteome</keyword>
<evidence type="ECO:0000313" key="4">
    <source>
        <dbReference type="EMBL" id="KAA8544295.1"/>
    </source>
</evidence>
<proteinExistence type="predicted"/>
<dbReference type="InterPro" id="IPR003591">
    <property type="entry name" value="Leu-rich_rpt_typical-subtyp"/>
</dbReference>
<dbReference type="Gene3D" id="3.80.10.10">
    <property type="entry name" value="Ribonuclease Inhibitor"/>
    <property type="match status" value="2"/>
</dbReference>
<dbReference type="PANTHER" id="PTHR46652">
    <property type="entry name" value="LEUCINE-RICH REPEAT AND IQ DOMAIN-CONTAINING PROTEIN 1-RELATED"/>
    <property type="match status" value="1"/>
</dbReference>
<dbReference type="InterPro" id="IPR001611">
    <property type="entry name" value="Leu-rich_rpt"/>
</dbReference>
<keyword evidence="1" id="KW-0433">Leucine-rich repeat</keyword>
<dbReference type="SMART" id="SM00369">
    <property type="entry name" value="LRR_TYP"/>
    <property type="match status" value="3"/>
</dbReference>
<keyword evidence="2" id="KW-0677">Repeat</keyword>
<dbReference type="GO" id="GO:0006952">
    <property type="term" value="P:defense response"/>
    <property type="evidence" value="ECO:0007669"/>
    <property type="project" value="UniProtKB-ARBA"/>
</dbReference>
<dbReference type="EMBL" id="CM018034">
    <property type="protein sequence ID" value="KAA8544295.1"/>
    <property type="molecule type" value="Genomic_DNA"/>
</dbReference>
<feature type="compositionally biased region" description="Basic and acidic residues" evidence="3">
    <location>
        <begin position="381"/>
        <end position="412"/>
    </location>
</feature>
<name>A0A5J5BMB4_9ASTE</name>
<dbReference type="PANTHER" id="PTHR46652:SF7">
    <property type="entry name" value="LEUCINE-RICH REPEAT AND IQ DOMAIN-CONTAINING PROTEIN 1"/>
    <property type="match status" value="1"/>
</dbReference>
<organism evidence="4 5">
    <name type="scientific">Nyssa sinensis</name>
    <dbReference type="NCBI Taxonomy" id="561372"/>
    <lineage>
        <taxon>Eukaryota</taxon>
        <taxon>Viridiplantae</taxon>
        <taxon>Streptophyta</taxon>
        <taxon>Embryophyta</taxon>
        <taxon>Tracheophyta</taxon>
        <taxon>Spermatophyta</taxon>
        <taxon>Magnoliopsida</taxon>
        <taxon>eudicotyledons</taxon>
        <taxon>Gunneridae</taxon>
        <taxon>Pentapetalae</taxon>
        <taxon>asterids</taxon>
        <taxon>Cornales</taxon>
        <taxon>Nyssaceae</taxon>
        <taxon>Nyssa</taxon>
    </lineage>
</organism>
<feature type="compositionally biased region" description="Basic and acidic residues" evidence="3">
    <location>
        <begin position="323"/>
        <end position="334"/>
    </location>
</feature>
<dbReference type="Proteomes" id="UP000325577">
    <property type="component" value="Linkage Group LG11"/>
</dbReference>
<evidence type="ECO:0000256" key="3">
    <source>
        <dbReference type="SAM" id="MobiDB-lite"/>
    </source>
</evidence>